<evidence type="ECO:0000256" key="3">
    <source>
        <dbReference type="ARBA" id="ARBA00022692"/>
    </source>
</evidence>
<evidence type="ECO:0000256" key="2">
    <source>
        <dbReference type="ARBA" id="ARBA00022475"/>
    </source>
</evidence>
<dbReference type="Gene3D" id="3.30.450.20">
    <property type="entry name" value="PAS domain"/>
    <property type="match status" value="1"/>
</dbReference>
<evidence type="ECO:0000259" key="7">
    <source>
        <dbReference type="PROSITE" id="PS50885"/>
    </source>
</evidence>
<dbReference type="Gene3D" id="6.10.340.10">
    <property type="match status" value="1"/>
</dbReference>
<dbReference type="CDD" id="cd12913">
    <property type="entry name" value="PDC1_MCP_like"/>
    <property type="match status" value="1"/>
</dbReference>
<dbReference type="PANTHER" id="PTHR43155">
    <property type="entry name" value="CYCLIC DI-GMP PHOSPHODIESTERASE PA4108-RELATED"/>
    <property type="match status" value="1"/>
</dbReference>
<dbReference type="NCBIfam" id="TIGR00277">
    <property type="entry name" value="HDIG"/>
    <property type="match status" value="1"/>
</dbReference>
<feature type="domain" description="HAMP" evidence="7">
    <location>
        <begin position="308"/>
        <end position="360"/>
    </location>
</feature>
<evidence type="ECO:0000313" key="10">
    <source>
        <dbReference type="Proteomes" id="UP000243406"/>
    </source>
</evidence>
<name>A0A1T5B250_9FIRM</name>
<dbReference type="EMBL" id="FUYN01000002">
    <property type="protein sequence ID" value="SKB41179.1"/>
    <property type="molecule type" value="Genomic_DNA"/>
</dbReference>
<dbReference type="CDD" id="cd18774">
    <property type="entry name" value="PDC2_HK_sensor"/>
    <property type="match status" value="1"/>
</dbReference>
<dbReference type="PROSITE" id="PS50885">
    <property type="entry name" value="HAMP"/>
    <property type="match status" value="1"/>
</dbReference>
<feature type="domain" description="HD-GYP" evidence="8">
    <location>
        <begin position="362"/>
        <end position="552"/>
    </location>
</feature>
<dbReference type="SUPFAM" id="SSF109604">
    <property type="entry name" value="HD-domain/PDEase-like"/>
    <property type="match status" value="1"/>
</dbReference>
<evidence type="ECO:0000259" key="8">
    <source>
        <dbReference type="PROSITE" id="PS51832"/>
    </source>
</evidence>
<dbReference type="Pfam" id="PF00672">
    <property type="entry name" value="HAMP"/>
    <property type="match status" value="1"/>
</dbReference>
<feature type="transmembrane region" description="Helical" evidence="6">
    <location>
        <begin position="9"/>
        <end position="29"/>
    </location>
</feature>
<evidence type="ECO:0000256" key="4">
    <source>
        <dbReference type="ARBA" id="ARBA00022989"/>
    </source>
</evidence>
<dbReference type="Pfam" id="PF13487">
    <property type="entry name" value="HD_5"/>
    <property type="match status" value="1"/>
</dbReference>
<accession>A0A1T5B250</accession>
<keyword evidence="2" id="KW-1003">Cell membrane</keyword>
<evidence type="ECO:0000256" key="6">
    <source>
        <dbReference type="SAM" id="Phobius"/>
    </source>
</evidence>
<dbReference type="GO" id="GO:0007165">
    <property type="term" value="P:signal transduction"/>
    <property type="evidence" value="ECO:0007669"/>
    <property type="project" value="InterPro"/>
</dbReference>
<keyword evidence="5 6" id="KW-0472">Membrane</keyword>
<dbReference type="AlphaFoldDB" id="A0A1T5B250"/>
<dbReference type="GO" id="GO:0005886">
    <property type="term" value="C:plasma membrane"/>
    <property type="evidence" value="ECO:0007669"/>
    <property type="project" value="UniProtKB-SubCell"/>
</dbReference>
<dbReference type="RefSeq" id="WP_079589253.1">
    <property type="nucleotide sequence ID" value="NZ_FUYN01000002.1"/>
</dbReference>
<dbReference type="Pfam" id="PF02743">
    <property type="entry name" value="dCache_1"/>
    <property type="match status" value="1"/>
</dbReference>
<dbReference type="InterPro" id="IPR037522">
    <property type="entry name" value="HD_GYP_dom"/>
</dbReference>
<dbReference type="Proteomes" id="UP000243406">
    <property type="component" value="Unassembled WGS sequence"/>
</dbReference>
<proteinExistence type="predicted"/>
<evidence type="ECO:0000313" key="9">
    <source>
        <dbReference type="EMBL" id="SKB41179.1"/>
    </source>
</evidence>
<keyword evidence="10" id="KW-1185">Reference proteome</keyword>
<dbReference type="Gene3D" id="1.10.3210.10">
    <property type="entry name" value="Hypothetical protein af1432"/>
    <property type="match status" value="1"/>
</dbReference>
<dbReference type="PROSITE" id="PS51832">
    <property type="entry name" value="HD_GYP"/>
    <property type="match status" value="1"/>
</dbReference>
<evidence type="ECO:0000256" key="1">
    <source>
        <dbReference type="ARBA" id="ARBA00004651"/>
    </source>
</evidence>
<dbReference type="OrthoDB" id="9804747at2"/>
<dbReference type="CDD" id="cd06225">
    <property type="entry name" value="HAMP"/>
    <property type="match status" value="1"/>
</dbReference>
<keyword evidence="4 6" id="KW-1133">Transmembrane helix</keyword>
<sequence>MIRSIRTKVIISMMSLVILSGMFLGYVNYMDSEKLAIDIIKRNNKAELENINEYYFEKLIFDMEYIVEAWANNPQITNYVKSDDNHYVRSIPEDFINIYEKWLGLTESMKNVTWLYYALEEDGSIYIAPVDETMPLDYDARSRDWYKGTANKHGEIFWTEPYIDAGDSGKLLQTVSKAVYKDNKLRGVVGLDIELEKFTEIIEGLSYSKQSNIFLLNEKLEVLASNENAPENLSTYAKKAVSGEQELFTLDKIQYVSTYVPISINNWKLVALTQTNLNEELNSIRDRILTIVLLTILLGIIMSLILSRNLLKPLRSLILTTEKVSDGDFKVRSTITSNDEFSVLSMSFNSMLDDIENLIAQRDENYIKTVTVLANAIEASDEYTRGHCDRVGDIALQIADKLNLTSKQKNNLRFACILHDVGKIGISDRILNKPGSLTDAEYEIIKKHPEIGFEIIKEIDFLEEPANIMLEHHERIDGRGYPQGLKDEDIRIEAKILAVADTYDSISSARVYRDRIFTKDEIREELLKSIGTQLDEEVVIALLEILEDDMKN</sequence>
<dbReference type="SUPFAM" id="SSF158472">
    <property type="entry name" value="HAMP domain-like"/>
    <property type="match status" value="1"/>
</dbReference>
<comment type="subcellular location">
    <subcellularLocation>
        <location evidence="1">Cell membrane</location>
        <topology evidence="1">Multi-pass membrane protein</topology>
    </subcellularLocation>
</comment>
<keyword evidence="3 6" id="KW-0812">Transmembrane</keyword>
<dbReference type="InterPro" id="IPR006675">
    <property type="entry name" value="HDIG_dom"/>
</dbReference>
<dbReference type="PANTHER" id="PTHR43155:SF2">
    <property type="entry name" value="CYCLIC DI-GMP PHOSPHODIESTERASE PA4108"/>
    <property type="match status" value="1"/>
</dbReference>
<organism evidence="9 10">
    <name type="scientific">Acetoanaerobium noterae</name>
    <dbReference type="NCBI Taxonomy" id="745369"/>
    <lineage>
        <taxon>Bacteria</taxon>
        <taxon>Bacillati</taxon>
        <taxon>Bacillota</taxon>
        <taxon>Clostridia</taxon>
        <taxon>Peptostreptococcales</taxon>
        <taxon>Filifactoraceae</taxon>
        <taxon>Acetoanaerobium</taxon>
    </lineage>
</organism>
<reference evidence="10" key="1">
    <citation type="submission" date="2017-02" db="EMBL/GenBank/DDBJ databases">
        <authorList>
            <person name="Varghese N."/>
            <person name="Submissions S."/>
        </authorList>
    </citation>
    <scope>NUCLEOTIDE SEQUENCE [LARGE SCALE GENOMIC DNA]</scope>
    <source>
        <strain evidence="10">ATCC 35199</strain>
    </source>
</reference>
<dbReference type="SMART" id="SM00471">
    <property type="entry name" value="HDc"/>
    <property type="match status" value="1"/>
</dbReference>
<protein>
    <submittedName>
        <fullName evidence="9">HDIG domain-containing protein</fullName>
    </submittedName>
</protein>
<dbReference type="SMART" id="SM00304">
    <property type="entry name" value="HAMP"/>
    <property type="match status" value="1"/>
</dbReference>
<dbReference type="CDD" id="cd00077">
    <property type="entry name" value="HDc"/>
    <property type="match status" value="1"/>
</dbReference>
<dbReference type="InterPro" id="IPR033479">
    <property type="entry name" value="dCache_1"/>
</dbReference>
<feature type="transmembrane region" description="Helical" evidence="6">
    <location>
        <begin position="288"/>
        <end position="306"/>
    </location>
</feature>
<dbReference type="InterPro" id="IPR003660">
    <property type="entry name" value="HAMP_dom"/>
</dbReference>
<gene>
    <name evidence="9" type="ORF">SAMN02745120_1367</name>
</gene>
<dbReference type="InterPro" id="IPR003607">
    <property type="entry name" value="HD/PDEase_dom"/>
</dbReference>
<evidence type="ECO:0000256" key="5">
    <source>
        <dbReference type="ARBA" id="ARBA00023136"/>
    </source>
</evidence>